<dbReference type="EMBL" id="CARXXK010000005">
    <property type="protein sequence ID" value="CAI6367956.1"/>
    <property type="molecule type" value="Genomic_DNA"/>
</dbReference>
<proteinExistence type="predicted"/>
<dbReference type="PANTHER" id="PTHR46880:SF5">
    <property type="entry name" value="DUF4371 DOMAIN-CONTAINING PROTEIN"/>
    <property type="match status" value="1"/>
</dbReference>
<organism evidence="1 2">
    <name type="scientific">Macrosiphum euphorbiae</name>
    <name type="common">potato aphid</name>
    <dbReference type="NCBI Taxonomy" id="13131"/>
    <lineage>
        <taxon>Eukaryota</taxon>
        <taxon>Metazoa</taxon>
        <taxon>Ecdysozoa</taxon>
        <taxon>Arthropoda</taxon>
        <taxon>Hexapoda</taxon>
        <taxon>Insecta</taxon>
        <taxon>Pterygota</taxon>
        <taxon>Neoptera</taxon>
        <taxon>Paraneoptera</taxon>
        <taxon>Hemiptera</taxon>
        <taxon>Sternorrhyncha</taxon>
        <taxon>Aphidomorpha</taxon>
        <taxon>Aphidoidea</taxon>
        <taxon>Aphididae</taxon>
        <taxon>Macrosiphini</taxon>
        <taxon>Macrosiphum</taxon>
    </lineage>
</organism>
<comment type="caution">
    <text evidence="1">The sequence shown here is derived from an EMBL/GenBank/DDBJ whole genome shotgun (WGS) entry which is preliminary data.</text>
</comment>
<reference evidence="1 2" key="1">
    <citation type="submission" date="2023-01" db="EMBL/GenBank/DDBJ databases">
        <authorList>
            <person name="Whitehead M."/>
        </authorList>
    </citation>
    <scope>NUCLEOTIDE SEQUENCE [LARGE SCALE GENOMIC DNA]</scope>
</reference>
<dbReference type="Proteomes" id="UP001160148">
    <property type="component" value="Unassembled WGS sequence"/>
</dbReference>
<accession>A0AAV0XKM9</accession>
<gene>
    <name evidence="1" type="ORF">MEUPH1_LOCUS22365</name>
</gene>
<evidence type="ECO:0000313" key="1">
    <source>
        <dbReference type="EMBL" id="CAI6367956.1"/>
    </source>
</evidence>
<evidence type="ECO:0000313" key="2">
    <source>
        <dbReference type="Proteomes" id="UP001160148"/>
    </source>
</evidence>
<keyword evidence="2" id="KW-1185">Reference proteome</keyword>
<dbReference type="AlphaFoldDB" id="A0AAV0XKM9"/>
<name>A0AAV0XKM9_9HEMI</name>
<dbReference type="PANTHER" id="PTHR46880">
    <property type="entry name" value="RAS-ASSOCIATING DOMAIN-CONTAINING PROTEIN"/>
    <property type="match status" value="1"/>
</dbReference>
<sequence length="184" mass="21334">MDSLYVLYNASPKNQNELKNICNDLDTMFLKVGRVLDVRWVASSSRAVKVVWKMYEGLCNHFLNASSDPNRDSKTRAKYSGLRKRLASPEFLLDLGLMCDCLNELSVLSNILQKRSLTLIQAHQHINRSIRVLTSLKDLKGEYLTKTTNATNNMNFQNITLEKEERGKRKKKHLENIIDYNNYY</sequence>
<protein>
    <submittedName>
        <fullName evidence="1">Uncharacterized protein</fullName>
    </submittedName>
</protein>